<accession>A0A653BNG0</accession>
<protein>
    <recommendedName>
        <fullName evidence="3">Receptor ligand binding region domain-containing protein</fullName>
    </recommendedName>
</protein>
<gene>
    <name evidence="1" type="ORF">CALMAC_LOCUS2338</name>
</gene>
<feature type="non-terminal residue" evidence="1">
    <location>
        <position position="154"/>
    </location>
</feature>
<evidence type="ECO:0000313" key="2">
    <source>
        <dbReference type="Proteomes" id="UP000410492"/>
    </source>
</evidence>
<organism evidence="1 2">
    <name type="scientific">Callosobruchus maculatus</name>
    <name type="common">Southern cowpea weevil</name>
    <name type="synonym">Pulse bruchid</name>
    <dbReference type="NCBI Taxonomy" id="64391"/>
    <lineage>
        <taxon>Eukaryota</taxon>
        <taxon>Metazoa</taxon>
        <taxon>Ecdysozoa</taxon>
        <taxon>Arthropoda</taxon>
        <taxon>Hexapoda</taxon>
        <taxon>Insecta</taxon>
        <taxon>Pterygota</taxon>
        <taxon>Neoptera</taxon>
        <taxon>Endopterygota</taxon>
        <taxon>Coleoptera</taxon>
        <taxon>Polyphaga</taxon>
        <taxon>Cucujiformia</taxon>
        <taxon>Chrysomeloidea</taxon>
        <taxon>Chrysomelidae</taxon>
        <taxon>Bruchinae</taxon>
        <taxon>Bruchini</taxon>
        <taxon>Callosobruchus</taxon>
    </lineage>
</organism>
<sequence length="154" mass="17304">MFVKPLPNTANQDRLGTMQRTYQLNAEPTIAAAFYFDLALHSFMAIKEMISDGAWRKNNVTKYITCDDYNGNNSPKRIGLSLRKYLSKESTEPPTYGQFQITQNGLSYMDFQMAISSVGVRDGASDKSFNLGTWTSGFDNNLTLVDQKVMSNLT</sequence>
<name>A0A653BNG0_CALMS</name>
<proteinExistence type="predicted"/>
<evidence type="ECO:0008006" key="3">
    <source>
        <dbReference type="Google" id="ProtNLM"/>
    </source>
</evidence>
<dbReference type="Proteomes" id="UP000410492">
    <property type="component" value="Unassembled WGS sequence"/>
</dbReference>
<dbReference type="AlphaFoldDB" id="A0A653BNG0"/>
<dbReference type="OrthoDB" id="5984008at2759"/>
<reference evidence="1 2" key="1">
    <citation type="submission" date="2019-01" db="EMBL/GenBank/DDBJ databases">
        <authorList>
            <person name="Sayadi A."/>
        </authorList>
    </citation>
    <scope>NUCLEOTIDE SEQUENCE [LARGE SCALE GENOMIC DNA]</scope>
</reference>
<dbReference type="EMBL" id="CAACVG010002782">
    <property type="protein sequence ID" value="VEN36910.1"/>
    <property type="molecule type" value="Genomic_DNA"/>
</dbReference>
<keyword evidence="2" id="KW-1185">Reference proteome</keyword>
<evidence type="ECO:0000313" key="1">
    <source>
        <dbReference type="EMBL" id="VEN36910.1"/>
    </source>
</evidence>